<dbReference type="Pfam" id="PF14064">
    <property type="entry name" value="HmuY"/>
    <property type="match status" value="2"/>
</dbReference>
<dbReference type="InterPro" id="IPR025921">
    <property type="entry name" value="HmuY"/>
</dbReference>
<sequence>MKKILFYLLIGGAFTAQSCINDNEDPVAVPKTDGYTVDAKVGGATQPNQVWFDFGTNSMILTKRNDWDLAFYAGNEFKVVLNSSVAMAAAKIPNATDIKQVTTASVGTMTTDVVVGPYSTANIGYIDDVKGNIPSGYTAIEEVKANASDNGIYLINMGVKVYTGNVAAGSVNTGSESRGWMKIQVVRQGSGYKVRYAPLDETTNIKELNITKNSAYNYNFVSLVNDSQLSIQPEKKNWDIGFTVFTNVIEGAGTYVYADFITINNMGGAGAYEVKATGTTTGAEAYNAFKFSDIDQTKFVYNDQRVIGSNWREAGPSGSQVKSTVFYVIKDAEGYYFKLRFKNMTDEKGERGHPQFEYKPLF</sequence>
<proteinExistence type="predicted"/>
<comment type="caution">
    <text evidence="2">The sequence shown here is derived from an EMBL/GenBank/DDBJ whole genome shotgun (WGS) entry which is preliminary data.</text>
</comment>
<organism evidence="2 3">
    <name type="scientific">Chryseobacterium taiwanense</name>
    <dbReference type="NCBI Taxonomy" id="363331"/>
    <lineage>
        <taxon>Bacteria</taxon>
        <taxon>Pseudomonadati</taxon>
        <taxon>Bacteroidota</taxon>
        <taxon>Flavobacteriia</taxon>
        <taxon>Flavobacteriales</taxon>
        <taxon>Weeksellaceae</taxon>
        <taxon>Chryseobacterium group</taxon>
        <taxon>Chryseobacterium</taxon>
    </lineage>
</organism>
<dbReference type="PROSITE" id="PS51257">
    <property type="entry name" value="PROKAR_LIPOPROTEIN"/>
    <property type="match status" value="1"/>
</dbReference>
<keyword evidence="3" id="KW-1185">Reference proteome</keyword>
<dbReference type="STRING" id="363331.RM51_05810"/>
<protein>
    <recommendedName>
        <fullName evidence="4">HmuY protein</fullName>
    </recommendedName>
</protein>
<feature type="signal peptide" evidence="1">
    <location>
        <begin position="1"/>
        <end position="18"/>
    </location>
</feature>
<dbReference type="RefSeq" id="WP_039366058.1">
    <property type="nucleotide sequence ID" value="NZ_JWTA01000004.1"/>
</dbReference>
<dbReference type="AlphaFoldDB" id="A0A0B4DBZ1"/>
<dbReference type="CDD" id="cd12105">
    <property type="entry name" value="HmuY"/>
    <property type="match status" value="1"/>
</dbReference>
<name>A0A0B4DBZ1_9FLAO</name>
<dbReference type="EMBL" id="JWTA01000004">
    <property type="protein sequence ID" value="KIC64226.1"/>
    <property type="molecule type" value="Genomic_DNA"/>
</dbReference>
<dbReference type="OrthoDB" id="1091850at2"/>
<keyword evidence="1" id="KW-0732">Signal</keyword>
<reference evidence="2 3" key="1">
    <citation type="submission" date="2014-12" db="EMBL/GenBank/DDBJ databases">
        <title>Genome sequencing of Chryseobacterium taiwanense TPW19.</title>
        <authorList>
            <person name="Tan P.W."/>
            <person name="Chan K.-G."/>
        </authorList>
    </citation>
    <scope>NUCLEOTIDE SEQUENCE [LARGE SCALE GENOMIC DNA]</scope>
    <source>
        <strain evidence="2 3">TPW19</strain>
    </source>
</reference>
<evidence type="ECO:0000256" key="1">
    <source>
        <dbReference type="SAM" id="SignalP"/>
    </source>
</evidence>
<dbReference type="Proteomes" id="UP000031167">
    <property type="component" value="Unassembled WGS sequence"/>
</dbReference>
<evidence type="ECO:0000313" key="2">
    <source>
        <dbReference type="EMBL" id="KIC64226.1"/>
    </source>
</evidence>
<evidence type="ECO:0000313" key="3">
    <source>
        <dbReference type="Proteomes" id="UP000031167"/>
    </source>
</evidence>
<accession>A0A0B4DBZ1</accession>
<evidence type="ECO:0008006" key="4">
    <source>
        <dbReference type="Google" id="ProtNLM"/>
    </source>
</evidence>
<feature type="chain" id="PRO_5002102581" description="HmuY protein" evidence="1">
    <location>
        <begin position="19"/>
        <end position="362"/>
    </location>
</feature>
<gene>
    <name evidence="2" type="ORF">RM51_05810</name>
</gene>